<feature type="domain" description="Schlafen AlbA-2" evidence="1">
    <location>
        <begin position="21"/>
        <end position="136"/>
    </location>
</feature>
<dbReference type="AlphaFoldDB" id="A0AAU7ZKA3"/>
<dbReference type="EMBL" id="CP132942">
    <property type="protein sequence ID" value="XCB31644.1"/>
    <property type="molecule type" value="Genomic_DNA"/>
</dbReference>
<dbReference type="InterPro" id="IPR038475">
    <property type="entry name" value="RecG_C_sf"/>
</dbReference>
<dbReference type="KEGG" id="tpsc:RBB77_14420"/>
<dbReference type="Gene3D" id="3.30.565.60">
    <property type="match status" value="1"/>
</dbReference>
<reference evidence="2" key="2">
    <citation type="journal article" date="2024" name="Environ. Microbiol.">
        <title>Genome analysis and description of Tunturibacter gen. nov. expands the diversity of Terriglobia in tundra soils.</title>
        <authorList>
            <person name="Messyasz A."/>
            <person name="Mannisto M.K."/>
            <person name="Kerkhof L.J."/>
            <person name="Haggblom M.M."/>
        </authorList>
    </citation>
    <scope>NUCLEOTIDE SEQUENCE</scope>
    <source>
        <strain evidence="2">X5P6</strain>
    </source>
</reference>
<evidence type="ECO:0000259" key="1">
    <source>
        <dbReference type="Pfam" id="PF04326"/>
    </source>
</evidence>
<dbReference type="PANTHER" id="PTHR30595:SF6">
    <property type="entry name" value="SCHLAFEN ALBA-2 DOMAIN-CONTAINING PROTEIN"/>
    <property type="match status" value="1"/>
</dbReference>
<dbReference type="Gene3D" id="3.30.950.30">
    <property type="entry name" value="Schlafen, AAA domain"/>
    <property type="match status" value="1"/>
</dbReference>
<accession>A0AAU7ZKA3</accession>
<dbReference type="InterPro" id="IPR007421">
    <property type="entry name" value="Schlafen_AlbA_2_dom"/>
</dbReference>
<dbReference type="Pfam" id="PF04326">
    <property type="entry name" value="SLFN_AlbA_2"/>
    <property type="match status" value="1"/>
</dbReference>
<name>A0AAU7ZKA3_9BACT</name>
<keyword evidence="2" id="KW-0547">Nucleotide-binding</keyword>
<dbReference type="RefSeq" id="WP_353062489.1">
    <property type="nucleotide sequence ID" value="NZ_CP132942.1"/>
</dbReference>
<protein>
    <submittedName>
        <fullName evidence="2">ATP-binding protein</fullName>
    </submittedName>
</protein>
<evidence type="ECO:0000313" key="2">
    <source>
        <dbReference type="EMBL" id="XCB31644.1"/>
    </source>
</evidence>
<keyword evidence="2" id="KW-0067">ATP-binding</keyword>
<proteinExistence type="predicted"/>
<reference evidence="2" key="1">
    <citation type="submission" date="2023-08" db="EMBL/GenBank/DDBJ databases">
        <authorList>
            <person name="Messyasz A."/>
            <person name="Mannisto M.K."/>
            <person name="Kerkhof L.J."/>
            <person name="Haggblom M."/>
        </authorList>
    </citation>
    <scope>NUCLEOTIDE SEQUENCE</scope>
    <source>
        <strain evidence="2">X5P6</strain>
    </source>
</reference>
<gene>
    <name evidence="2" type="ORF">RBB77_14420</name>
</gene>
<dbReference type="GO" id="GO:0005524">
    <property type="term" value="F:ATP binding"/>
    <property type="evidence" value="ECO:0007669"/>
    <property type="project" value="UniProtKB-KW"/>
</dbReference>
<organism evidence="2">
    <name type="scientific">Tunturiibacter psychrotolerans</name>
    <dbReference type="NCBI Taxonomy" id="3069686"/>
    <lineage>
        <taxon>Bacteria</taxon>
        <taxon>Pseudomonadati</taxon>
        <taxon>Acidobacteriota</taxon>
        <taxon>Terriglobia</taxon>
        <taxon>Terriglobales</taxon>
        <taxon>Acidobacteriaceae</taxon>
        <taxon>Tunturiibacter</taxon>
    </lineage>
</organism>
<dbReference type="InterPro" id="IPR038461">
    <property type="entry name" value="Schlafen_AlbA_2_dom_sf"/>
</dbReference>
<dbReference type="PANTHER" id="PTHR30595">
    <property type="entry name" value="GLPR-RELATED TRANSCRIPTIONAL REPRESSOR"/>
    <property type="match status" value="1"/>
</dbReference>
<dbReference type="Pfam" id="PF13749">
    <property type="entry name" value="HATPase_c_4"/>
    <property type="match status" value="1"/>
</dbReference>
<sequence>MPIDLRPISDLQVLKILNTTEGHFADLKSKDIQPAKLTKTMAAFANADGGELYVGVDEIKTEGRRLWRGFASAEEANGHIQALESLFPLGSDFEYTFLAARDNPGVVLQVVVHKTTQIKAASGGRVYVRRGAQNLPLITEEELSRLRFNKGIASFENELVQAELDLIMNSVTVIKFMLEIVPTADPSQWLRKQRLILNDKPTVAGLILFCDEPQAVLPKRCGIKIYRYKTKDAAGTRDTLAFDPITIDGSAYDQIHDAVQRTVEVIEGISTLGAVGLETTAYPHEALHEIITNAVLHRDYSIADDVHVRIFDNRVEVQSPGTLPAHITVENILDERFARNGSLVRLINKFPNAPNKDVGEGLNTAFDAMRRRGGCGKDIWWKSPRCKDGLSHQTWKSRIVRGIPTFPQPRRLLVIYTKLKTRTRRCCSPNGT</sequence>